<evidence type="ECO:0000259" key="2">
    <source>
        <dbReference type="Pfam" id="PF00975"/>
    </source>
</evidence>
<dbReference type="RefSeq" id="WP_027411366.1">
    <property type="nucleotide sequence ID" value="NZ_BMWS01000004.1"/>
</dbReference>
<comment type="similarity">
    <text evidence="1">Belongs to the thioesterase family.</text>
</comment>
<evidence type="ECO:0000313" key="3">
    <source>
        <dbReference type="EMBL" id="GGX08698.1"/>
    </source>
</evidence>
<dbReference type="PANTHER" id="PTHR11487">
    <property type="entry name" value="THIOESTERASE"/>
    <property type="match status" value="1"/>
</dbReference>
<evidence type="ECO:0000256" key="1">
    <source>
        <dbReference type="ARBA" id="ARBA00007169"/>
    </source>
</evidence>
<sequence length="236" mass="27302">MNVFCLPFAGGNQYSYLDYKKIEPDSLNFIFIELPGRSRRIREKLLTNVYDIAEDVFDQIKNNLKTPYAIYGHSMGSILGYLITQKIVQENLNQPKHLFFSGATAPSLRDKHIIKHDLPRKEFFEKIRTLGGSPEEVLNNDALMNIFEPILRSDFKAVATYKYKQSSLLNIPITVMIGKDENITKIDAMAWGKETQAPIEVIEFTGNHFFIYNHQKEVVKIIENKLIKYEKQYSLS</sequence>
<reference evidence="3 4" key="1">
    <citation type="journal article" date="2014" name="Int. J. Syst. Evol. Microbiol.">
        <title>Complete genome sequence of Corynebacterium casei LMG S-19264T (=DSM 44701T), isolated from a smear-ripened cheese.</title>
        <authorList>
            <consortium name="US DOE Joint Genome Institute (JGI-PGF)"/>
            <person name="Walter F."/>
            <person name="Albersmeier A."/>
            <person name="Kalinowski J."/>
            <person name="Ruckert C."/>
        </authorList>
    </citation>
    <scope>NUCLEOTIDE SEQUENCE [LARGE SCALE GENOMIC DNA]</scope>
    <source>
        <strain evidence="3 4">KCTC 12285</strain>
    </source>
</reference>
<dbReference type="InterPro" id="IPR029058">
    <property type="entry name" value="AB_hydrolase_fold"/>
</dbReference>
<name>A0A918JTV0_9FLAO</name>
<dbReference type="AlphaFoldDB" id="A0A918JTV0"/>
<dbReference type="EMBL" id="BMWS01000004">
    <property type="protein sequence ID" value="GGX08698.1"/>
    <property type="molecule type" value="Genomic_DNA"/>
</dbReference>
<feature type="domain" description="Thioesterase" evidence="2">
    <location>
        <begin position="3"/>
        <end position="225"/>
    </location>
</feature>
<gene>
    <name evidence="3" type="ORF">GCM10007384_08060</name>
</gene>
<dbReference type="PANTHER" id="PTHR11487:SF0">
    <property type="entry name" value="S-ACYL FATTY ACID SYNTHASE THIOESTERASE, MEDIUM CHAIN"/>
    <property type="match status" value="1"/>
</dbReference>
<organism evidence="3 4">
    <name type="scientific">Aquimarina muelleri</name>
    <dbReference type="NCBI Taxonomy" id="279356"/>
    <lineage>
        <taxon>Bacteria</taxon>
        <taxon>Pseudomonadati</taxon>
        <taxon>Bacteroidota</taxon>
        <taxon>Flavobacteriia</taxon>
        <taxon>Flavobacteriales</taxon>
        <taxon>Flavobacteriaceae</taxon>
        <taxon>Aquimarina</taxon>
    </lineage>
</organism>
<proteinExistence type="inferred from homology"/>
<dbReference type="SUPFAM" id="SSF53474">
    <property type="entry name" value="alpha/beta-Hydrolases"/>
    <property type="match status" value="1"/>
</dbReference>
<dbReference type="Gene3D" id="3.40.50.1820">
    <property type="entry name" value="alpha/beta hydrolase"/>
    <property type="match status" value="1"/>
</dbReference>
<comment type="caution">
    <text evidence="3">The sequence shown here is derived from an EMBL/GenBank/DDBJ whole genome shotgun (WGS) entry which is preliminary data.</text>
</comment>
<dbReference type="InterPro" id="IPR012223">
    <property type="entry name" value="TEII"/>
</dbReference>
<dbReference type="GO" id="GO:0008610">
    <property type="term" value="P:lipid biosynthetic process"/>
    <property type="evidence" value="ECO:0007669"/>
    <property type="project" value="TreeGrafter"/>
</dbReference>
<dbReference type="Pfam" id="PF00975">
    <property type="entry name" value="Thioesterase"/>
    <property type="match status" value="1"/>
</dbReference>
<protein>
    <submittedName>
        <fullName evidence="3">Thioesterase</fullName>
    </submittedName>
</protein>
<evidence type="ECO:0000313" key="4">
    <source>
        <dbReference type="Proteomes" id="UP000601108"/>
    </source>
</evidence>
<accession>A0A918JTV0</accession>
<dbReference type="InterPro" id="IPR001031">
    <property type="entry name" value="Thioesterase"/>
</dbReference>
<dbReference type="Proteomes" id="UP000601108">
    <property type="component" value="Unassembled WGS sequence"/>
</dbReference>
<keyword evidence="4" id="KW-1185">Reference proteome</keyword>